<feature type="transmembrane region" description="Helical" evidence="1">
    <location>
        <begin position="399"/>
        <end position="415"/>
    </location>
</feature>
<dbReference type="Proteomes" id="UP000194474">
    <property type="component" value="Unassembled WGS sequence"/>
</dbReference>
<gene>
    <name evidence="2" type="ORF">SAMN06295905_2971</name>
</gene>
<keyword evidence="1" id="KW-0812">Transmembrane</keyword>
<feature type="transmembrane region" description="Helical" evidence="1">
    <location>
        <begin position="232"/>
        <end position="248"/>
    </location>
</feature>
<keyword evidence="1" id="KW-0472">Membrane</keyword>
<protein>
    <recommendedName>
        <fullName evidence="4">4-amino-4-deoxy-L-arabinose transferase</fullName>
    </recommendedName>
</protein>
<keyword evidence="1" id="KW-1133">Transmembrane helix</keyword>
<evidence type="ECO:0000313" key="3">
    <source>
        <dbReference type="Proteomes" id="UP000194474"/>
    </source>
</evidence>
<evidence type="ECO:0000256" key="1">
    <source>
        <dbReference type="SAM" id="Phobius"/>
    </source>
</evidence>
<evidence type="ECO:0008006" key="4">
    <source>
        <dbReference type="Google" id="ProtNLM"/>
    </source>
</evidence>
<organism evidence="2 3">
    <name type="scientific">Devosia lucknowensis</name>
    <dbReference type="NCBI Taxonomy" id="1096929"/>
    <lineage>
        <taxon>Bacteria</taxon>
        <taxon>Pseudomonadati</taxon>
        <taxon>Pseudomonadota</taxon>
        <taxon>Alphaproteobacteria</taxon>
        <taxon>Hyphomicrobiales</taxon>
        <taxon>Devosiaceae</taxon>
        <taxon>Devosia</taxon>
    </lineage>
</organism>
<feature type="transmembrane region" description="Helical" evidence="1">
    <location>
        <begin position="107"/>
        <end position="126"/>
    </location>
</feature>
<feature type="transmembrane region" description="Helical" evidence="1">
    <location>
        <begin position="260"/>
        <end position="279"/>
    </location>
</feature>
<accession>A0A1Y6G690</accession>
<feature type="transmembrane region" description="Helical" evidence="1">
    <location>
        <begin position="14"/>
        <end position="33"/>
    </location>
</feature>
<dbReference type="RefSeq" id="WP_086471329.1">
    <property type="nucleotide sequence ID" value="NZ_FXWK01000002.1"/>
</dbReference>
<dbReference type="OrthoDB" id="1082056at2"/>
<dbReference type="EMBL" id="FXWK01000002">
    <property type="protein sequence ID" value="SMQ85682.1"/>
    <property type="molecule type" value="Genomic_DNA"/>
</dbReference>
<proteinExistence type="predicted"/>
<keyword evidence="3" id="KW-1185">Reference proteome</keyword>
<dbReference type="AlphaFoldDB" id="A0A1Y6G690"/>
<feature type="transmembrane region" description="Helical" evidence="1">
    <location>
        <begin position="291"/>
        <end position="310"/>
    </location>
</feature>
<feature type="transmembrane region" description="Helical" evidence="1">
    <location>
        <begin position="376"/>
        <end position="393"/>
    </location>
</feature>
<feature type="transmembrane region" description="Helical" evidence="1">
    <location>
        <begin position="427"/>
        <end position="453"/>
    </location>
</feature>
<name>A0A1Y6G690_9HYPH</name>
<reference evidence="3" key="1">
    <citation type="submission" date="2017-04" db="EMBL/GenBank/DDBJ databases">
        <authorList>
            <person name="Varghese N."/>
            <person name="Submissions S."/>
        </authorList>
    </citation>
    <scope>NUCLEOTIDE SEQUENCE [LARGE SCALE GENOMIC DNA]</scope>
</reference>
<sequence length="596" mass="63821">MPDLQKPALTRQDWLWILAAWAIAVATLVYKVFFSNSNGPFFADTDDAMRMVVVRDLTAGQNWYDLVQHRLNTPYGAEIHWSRLVDLPIAALVMAASLFADPRMAAMIAGTIWPLLLVGTLLWLSARVAFELVGREGLLPALVLPILSPAVLAEFNPGRIDHHGVIIVLTMACLLASLVALRRPLAAWLAGVVAATALAVALEAAPLVVAAVLAFGLAYVADPARAANLRRFGLALAGGLAVHLALARPPSRWLEAACDMISPVFVLAGLGVGLAYLVVSVLPPPRQAWQRLALLGALGIAAVAVVVLAYPQCLAGPYGSLDPWLQENWIAVIVEAKPWHASLFELPVYAITVAAPVFLGLLATAAALVRDRERRMGWLTVLVFLACAALVMLTQIRGARLAILPAIPAAAWLIVRARAVYLDRPRIVSALGLVGSWLVFSGVILSMLVSLVVDLLPDGRAQAVAQTRASKQPCLVSDSFADLRALPPERIMTPIDLGSHMLLETPHEVVAAPYHRNEDGVLDAFRFFNRSADEAREIARVRGLGLLVTCPAMPEMRGAGLDVPGTLSNLLAAGTPPDWLEDVSTSGPLKVYAILP</sequence>
<feature type="transmembrane region" description="Helical" evidence="1">
    <location>
        <begin position="348"/>
        <end position="369"/>
    </location>
</feature>
<feature type="transmembrane region" description="Helical" evidence="1">
    <location>
        <begin position="162"/>
        <end position="181"/>
    </location>
</feature>
<evidence type="ECO:0000313" key="2">
    <source>
        <dbReference type="EMBL" id="SMQ85682.1"/>
    </source>
</evidence>
<feature type="transmembrane region" description="Helical" evidence="1">
    <location>
        <begin position="187"/>
        <end position="220"/>
    </location>
</feature>